<keyword evidence="1" id="KW-0378">Hydrolase</keyword>
<dbReference type="GO" id="GO:0004668">
    <property type="term" value="F:protein-arginine deiminase activity"/>
    <property type="evidence" value="ECO:0007669"/>
    <property type="project" value="InterPro"/>
</dbReference>
<name>A0A9X3EWI0_9BACT</name>
<dbReference type="GO" id="GO:0047632">
    <property type="term" value="F:agmatine deiminase activity"/>
    <property type="evidence" value="ECO:0007669"/>
    <property type="project" value="TreeGrafter"/>
</dbReference>
<dbReference type="AlphaFoldDB" id="A0A9X3EWI0"/>
<proteinExistence type="predicted"/>
<dbReference type="Proteomes" id="UP001150924">
    <property type="component" value="Unassembled WGS sequence"/>
</dbReference>
<evidence type="ECO:0000256" key="1">
    <source>
        <dbReference type="ARBA" id="ARBA00022801"/>
    </source>
</evidence>
<keyword evidence="3" id="KW-1185">Reference proteome</keyword>
<dbReference type="RefSeq" id="WP_267774650.1">
    <property type="nucleotide sequence ID" value="NZ_JAPNKE010000002.1"/>
</dbReference>
<dbReference type="Pfam" id="PF04371">
    <property type="entry name" value="PAD_porph"/>
    <property type="match status" value="1"/>
</dbReference>
<protein>
    <submittedName>
        <fullName evidence="2">Agmatine deiminase family protein</fullName>
    </submittedName>
</protein>
<evidence type="ECO:0000313" key="2">
    <source>
        <dbReference type="EMBL" id="MCY1011386.1"/>
    </source>
</evidence>
<dbReference type="PANTHER" id="PTHR31377:SF0">
    <property type="entry name" value="AGMATINE DEIMINASE-RELATED"/>
    <property type="match status" value="1"/>
</dbReference>
<dbReference type="GO" id="GO:0009446">
    <property type="term" value="P:putrescine biosynthetic process"/>
    <property type="evidence" value="ECO:0007669"/>
    <property type="project" value="InterPro"/>
</dbReference>
<comment type="caution">
    <text evidence="2">The sequence shown here is derived from an EMBL/GenBank/DDBJ whole genome shotgun (WGS) entry which is preliminary data.</text>
</comment>
<evidence type="ECO:0000313" key="3">
    <source>
        <dbReference type="Proteomes" id="UP001150924"/>
    </source>
</evidence>
<dbReference type="InterPro" id="IPR007466">
    <property type="entry name" value="Peptidyl-Arg-deiminase_porph"/>
</dbReference>
<dbReference type="PANTHER" id="PTHR31377">
    <property type="entry name" value="AGMATINE DEIMINASE-RELATED"/>
    <property type="match status" value="1"/>
</dbReference>
<reference evidence="2" key="1">
    <citation type="submission" date="2022-11" db="EMBL/GenBank/DDBJ databases">
        <title>Minimal conservation of predation-associated metabolite biosynthetic gene clusters underscores biosynthetic potential of Myxococcota including descriptions for ten novel species: Archangium lansinium sp. nov., Myxococcus landrumus sp. nov., Nannocystis bai.</title>
        <authorList>
            <person name="Ahearne A."/>
            <person name="Stevens C."/>
            <person name="Phillips K."/>
        </authorList>
    </citation>
    <scope>NUCLEOTIDE SEQUENCE</scope>
    <source>
        <strain evidence="2">Na p29</strain>
    </source>
</reference>
<dbReference type="Gene3D" id="3.75.10.10">
    <property type="entry name" value="L-arginine/glycine Amidinotransferase, Chain A"/>
    <property type="match status" value="1"/>
</dbReference>
<sequence length="343" mass="37994">MKHPRINHPLNELKQSAAELGYRMPAEWEPLSSIWLARPHNPTTWPGCLAEAQTQHADFAAAVRRFVPVRMLGESISIATDDAWIRDYGPIFVKRKSDGALALHDFHFNNWGGKYGDCANDDVVPQKVALMLSMPLWVHDFVLEGGSIEVNGVGTVMTSESCLFHPGRNADLGRADIERELHAALGTTHAIWLPAGIAGDDTDGHIDDLARFVKEDTIAAVRAPQGHPDHDVLERNWEALTQARDQNGQKLQLVELPVPAPIFWDFPAEDDWPGGIRQVPASYANFLFANRAVLVPTFDQPTDAQALKIFEQLFPDRVVVPVAAKYLVVGLGSLHCLSQQQPF</sequence>
<organism evidence="2 3">
    <name type="scientific">Nannocystis pusilla</name>
    <dbReference type="NCBI Taxonomy" id="889268"/>
    <lineage>
        <taxon>Bacteria</taxon>
        <taxon>Pseudomonadati</taxon>
        <taxon>Myxococcota</taxon>
        <taxon>Polyangia</taxon>
        <taxon>Nannocystales</taxon>
        <taxon>Nannocystaceae</taxon>
        <taxon>Nannocystis</taxon>
    </lineage>
</organism>
<dbReference type="EMBL" id="JAPNKE010000002">
    <property type="protein sequence ID" value="MCY1011386.1"/>
    <property type="molecule type" value="Genomic_DNA"/>
</dbReference>
<gene>
    <name evidence="2" type="ORF">OV079_38665</name>
</gene>
<dbReference type="SUPFAM" id="SSF55909">
    <property type="entry name" value="Pentein"/>
    <property type="match status" value="1"/>
</dbReference>
<accession>A0A9X3EWI0</accession>